<reference evidence="2" key="1">
    <citation type="journal article" date="2022" name="Mol. Ecol. Resour.">
        <title>The genomes of chicory, endive, great burdock and yacon provide insights into Asteraceae palaeo-polyploidization history and plant inulin production.</title>
        <authorList>
            <person name="Fan W."/>
            <person name="Wang S."/>
            <person name="Wang H."/>
            <person name="Wang A."/>
            <person name="Jiang F."/>
            <person name="Liu H."/>
            <person name="Zhao H."/>
            <person name="Xu D."/>
            <person name="Zhang Y."/>
        </authorList>
    </citation>
    <scope>NUCLEOTIDE SEQUENCE [LARGE SCALE GENOMIC DNA]</scope>
    <source>
        <strain evidence="2">cv. Yunnan</strain>
    </source>
</reference>
<proteinExistence type="predicted"/>
<name>A0ACB9A6K8_9ASTR</name>
<keyword evidence="2" id="KW-1185">Reference proteome</keyword>
<comment type="caution">
    <text evidence="1">The sequence shown here is derived from an EMBL/GenBank/DDBJ whole genome shotgun (WGS) entry which is preliminary data.</text>
</comment>
<evidence type="ECO:0000313" key="1">
    <source>
        <dbReference type="EMBL" id="KAI3705854.1"/>
    </source>
</evidence>
<reference evidence="1 2" key="2">
    <citation type="journal article" date="2022" name="Mol. Ecol. Resour.">
        <title>The genomes of chicory, endive, great burdock and yacon provide insights into Asteraceae paleo-polyploidization history and plant inulin production.</title>
        <authorList>
            <person name="Fan W."/>
            <person name="Wang S."/>
            <person name="Wang H."/>
            <person name="Wang A."/>
            <person name="Jiang F."/>
            <person name="Liu H."/>
            <person name="Zhao H."/>
            <person name="Xu D."/>
            <person name="Zhang Y."/>
        </authorList>
    </citation>
    <scope>NUCLEOTIDE SEQUENCE [LARGE SCALE GENOMIC DNA]</scope>
    <source>
        <strain evidence="2">cv. Yunnan</strain>
        <tissue evidence="1">Leaves</tissue>
    </source>
</reference>
<dbReference type="EMBL" id="CM042042">
    <property type="protein sequence ID" value="KAI3705854.1"/>
    <property type="molecule type" value="Genomic_DNA"/>
</dbReference>
<gene>
    <name evidence="1" type="ORF">L1987_76102</name>
</gene>
<evidence type="ECO:0000313" key="2">
    <source>
        <dbReference type="Proteomes" id="UP001056120"/>
    </source>
</evidence>
<protein>
    <submittedName>
        <fullName evidence="1">Uncharacterized protein</fullName>
    </submittedName>
</protein>
<dbReference type="Proteomes" id="UP001056120">
    <property type="component" value="Linkage Group LG25"/>
</dbReference>
<accession>A0ACB9A6K8</accession>
<sequence length="268" mass="30467">MIRCMSSDLKLFVGGRMLKHDNIEEESETEPFSLIIPRARTNLVFDRWRNISFSRQQLGSGIVLFKNYLTLMGQVDIVNICQKGAMGPGGFYQPRNPSGDKVRLHMMCFGRNWDPVTRYEKRYRSDGSEPPPLPYEFISLAENAIQDAHPDHQLPPMCPDICLANFYTGTGRLALHQDRDESSDSLKRGLPVVSISIGDTAEFLYGHTNDENKLDKVLLESGDVLIFGGKSRHIFHGVRRISPDSAPHQFNQESMLRLGRLNLTLRQF</sequence>
<organism evidence="1 2">
    <name type="scientific">Smallanthus sonchifolius</name>
    <dbReference type="NCBI Taxonomy" id="185202"/>
    <lineage>
        <taxon>Eukaryota</taxon>
        <taxon>Viridiplantae</taxon>
        <taxon>Streptophyta</taxon>
        <taxon>Embryophyta</taxon>
        <taxon>Tracheophyta</taxon>
        <taxon>Spermatophyta</taxon>
        <taxon>Magnoliopsida</taxon>
        <taxon>eudicotyledons</taxon>
        <taxon>Gunneridae</taxon>
        <taxon>Pentapetalae</taxon>
        <taxon>asterids</taxon>
        <taxon>campanulids</taxon>
        <taxon>Asterales</taxon>
        <taxon>Asteraceae</taxon>
        <taxon>Asteroideae</taxon>
        <taxon>Heliantheae alliance</taxon>
        <taxon>Millerieae</taxon>
        <taxon>Smallanthus</taxon>
    </lineage>
</organism>